<gene>
    <name evidence="4" type="ordered locus">RC1_3033</name>
</gene>
<dbReference type="InterPro" id="IPR036641">
    <property type="entry name" value="HPT_dom_sf"/>
</dbReference>
<sequence>MTTEVVSGSLPEQPVLDSRKIMDLEAAMGAGPLNDVLRLVPDSARAELVRVDGALASGDLEGARRAAHALKGFAANLGLNRLSLAAAQLDQVLRAQDAVSARPCRDALDRAMADTEAALASRG</sequence>
<feature type="domain" description="HPt" evidence="3">
    <location>
        <begin position="29"/>
        <end position="123"/>
    </location>
</feature>
<reference evidence="4 5" key="1">
    <citation type="journal article" date="2010" name="BMC Genomics">
        <title>Metabolic flexibility revealed in the genome of the cyst-forming alpha-1 proteobacterium Rhodospirillum centenum.</title>
        <authorList>
            <person name="Lu Y.K."/>
            <person name="Marden J."/>
            <person name="Han M."/>
            <person name="Swingley W.D."/>
            <person name="Mastrian S.D."/>
            <person name="Chowdhury S.R."/>
            <person name="Hao J."/>
            <person name="Helmy T."/>
            <person name="Kim S."/>
            <person name="Kurdoglu A.A."/>
            <person name="Matthies H.J."/>
            <person name="Rollo D."/>
            <person name="Stothard P."/>
            <person name="Blankenship R.E."/>
            <person name="Bauer C.E."/>
            <person name="Touchman J.W."/>
        </authorList>
    </citation>
    <scope>NUCLEOTIDE SEQUENCE [LARGE SCALE GENOMIC DNA]</scope>
    <source>
        <strain evidence="5">ATCC 51521 / SW</strain>
    </source>
</reference>
<protein>
    <submittedName>
        <fullName evidence="4">Sensor protein torS, putative</fullName>
    </submittedName>
</protein>
<accession>B6IVS5</accession>
<dbReference type="Proteomes" id="UP000001591">
    <property type="component" value="Chromosome"/>
</dbReference>
<feature type="modified residue" description="Phosphohistidine" evidence="2">
    <location>
        <position position="68"/>
    </location>
</feature>
<dbReference type="AlphaFoldDB" id="B6IVS5"/>
<dbReference type="SMART" id="SM00073">
    <property type="entry name" value="HPT"/>
    <property type="match status" value="1"/>
</dbReference>
<dbReference type="Gene3D" id="1.20.120.160">
    <property type="entry name" value="HPT domain"/>
    <property type="match status" value="1"/>
</dbReference>
<proteinExistence type="predicted"/>
<dbReference type="KEGG" id="rce:RC1_3033"/>
<evidence type="ECO:0000256" key="1">
    <source>
        <dbReference type="ARBA" id="ARBA00023012"/>
    </source>
</evidence>
<dbReference type="EMBL" id="CP000613">
    <property type="protein sequence ID" value="ACJ00399.1"/>
    <property type="molecule type" value="Genomic_DNA"/>
</dbReference>
<dbReference type="eggNOG" id="COG2198">
    <property type="taxonomic scope" value="Bacteria"/>
</dbReference>
<dbReference type="InterPro" id="IPR008207">
    <property type="entry name" value="Sig_transdc_His_kin_Hpt_dom"/>
</dbReference>
<dbReference type="GO" id="GO:0004672">
    <property type="term" value="F:protein kinase activity"/>
    <property type="evidence" value="ECO:0007669"/>
    <property type="project" value="UniProtKB-ARBA"/>
</dbReference>
<evidence type="ECO:0000256" key="2">
    <source>
        <dbReference type="PROSITE-ProRule" id="PRU00110"/>
    </source>
</evidence>
<name>B6IVS5_RHOCS</name>
<evidence type="ECO:0000259" key="3">
    <source>
        <dbReference type="PROSITE" id="PS50894"/>
    </source>
</evidence>
<dbReference type="GO" id="GO:0000160">
    <property type="term" value="P:phosphorelay signal transduction system"/>
    <property type="evidence" value="ECO:0007669"/>
    <property type="project" value="UniProtKB-KW"/>
</dbReference>
<dbReference type="HOGENOM" id="CLU_2013474_0_0_5"/>
<evidence type="ECO:0000313" key="5">
    <source>
        <dbReference type="Proteomes" id="UP000001591"/>
    </source>
</evidence>
<keyword evidence="5" id="KW-1185">Reference proteome</keyword>
<organism evidence="4 5">
    <name type="scientific">Rhodospirillum centenum (strain ATCC 51521 / SW)</name>
    <dbReference type="NCBI Taxonomy" id="414684"/>
    <lineage>
        <taxon>Bacteria</taxon>
        <taxon>Pseudomonadati</taxon>
        <taxon>Pseudomonadota</taxon>
        <taxon>Alphaproteobacteria</taxon>
        <taxon>Rhodospirillales</taxon>
        <taxon>Rhodospirillaceae</taxon>
        <taxon>Rhodospirillum</taxon>
    </lineage>
</organism>
<keyword evidence="1" id="KW-0902">Two-component regulatory system</keyword>
<evidence type="ECO:0000313" key="4">
    <source>
        <dbReference type="EMBL" id="ACJ00399.1"/>
    </source>
</evidence>
<keyword evidence="2" id="KW-0597">Phosphoprotein</keyword>
<dbReference type="SUPFAM" id="SSF47226">
    <property type="entry name" value="Histidine-containing phosphotransfer domain, HPT domain"/>
    <property type="match status" value="1"/>
</dbReference>
<dbReference type="STRING" id="414684.RC1_3033"/>
<dbReference type="Pfam" id="PF01627">
    <property type="entry name" value="Hpt"/>
    <property type="match status" value="1"/>
</dbReference>
<dbReference type="PROSITE" id="PS50894">
    <property type="entry name" value="HPT"/>
    <property type="match status" value="1"/>
</dbReference>